<comment type="caution">
    <text evidence="2">The sequence shown here is derived from an EMBL/GenBank/DDBJ whole genome shotgun (WGS) entry which is preliminary data.</text>
</comment>
<evidence type="ECO:0000256" key="1">
    <source>
        <dbReference type="SAM" id="Coils"/>
    </source>
</evidence>
<dbReference type="AlphaFoldDB" id="A0A397W4H9"/>
<protein>
    <submittedName>
        <fullName evidence="2">Uncharacterized protein</fullName>
    </submittedName>
</protein>
<accession>A0A397W4H9</accession>
<keyword evidence="1" id="KW-0175">Coiled coil</keyword>
<dbReference type="OrthoDB" id="2434702at2759"/>
<feature type="coiled-coil region" evidence="1">
    <location>
        <begin position="158"/>
        <end position="216"/>
    </location>
</feature>
<organism evidence="2 3">
    <name type="scientific">Gigaspora rosea</name>
    <dbReference type="NCBI Taxonomy" id="44941"/>
    <lineage>
        <taxon>Eukaryota</taxon>
        <taxon>Fungi</taxon>
        <taxon>Fungi incertae sedis</taxon>
        <taxon>Mucoromycota</taxon>
        <taxon>Glomeromycotina</taxon>
        <taxon>Glomeromycetes</taxon>
        <taxon>Diversisporales</taxon>
        <taxon>Gigasporaceae</taxon>
        <taxon>Gigaspora</taxon>
    </lineage>
</organism>
<dbReference type="EMBL" id="QKWP01000034">
    <property type="protein sequence ID" value="RIB29584.1"/>
    <property type="molecule type" value="Genomic_DNA"/>
</dbReference>
<proteinExistence type="predicted"/>
<reference evidence="2 3" key="1">
    <citation type="submission" date="2018-06" db="EMBL/GenBank/DDBJ databases">
        <title>Comparative genomics reveals the genomic features of Rhizophagus irregularis, R. cerebriforme, R. diaphanum and Gigaspora rosea, and their symbiotic lifestyle signature.</title>
        <authorList>
            <person name="Morin E."/>
            <person name="San Clemente H."/>
            <person name="Chen E.C.H."/>
            <person name="De La Providencia I."/>
            <person name="Hainaut M."/>
            <person name="Kuo A."/>
            <person name="Kohler A."/>
            <person name="Murat C."/>
            <person name="Tang N."/>
            <person name="Roy S."/>
            <person name="Loubradou J."/>
            <person name="Henrissat B."/>
            <person name="Grigoriev I.V."/>
            <person name="Corradi N."/>
            <person name="Roux C."/>
            <person name="Martin F.M."/>
        </authorList>
    </citation>
    <scope>NUCLEOTIDE SEQUENCE [LARGE SCALE GENOMIC DNA]</scope>
    <source>
        <strain evidence="2 3">DAOM 194757</strain>
    </source>
</reference>
<sequence>MDTEDSPLPCLFSTLVKTYEHKKLSEYKTKEKQRIRNADTNAIKTRIKLFEPHFVELSSFQNKLEKYTICEKHYNQIVPKDNYLNYLNDDSLPYSRKRSRNSNTLNLNDMQIESSTDIGIQVKLDSIDSNNNLLMQIKILKDSLNTLTTNHSKQAQIIENKNNKIFELEHECEYLKKEIADYNNKLGNLNLYKNQVEALINEKNKLSSENIYLKNQWNERYNTQQKRITEITKIASLERKFLYNDIIYLINDCNRFFLENLLAFNPLNWLKYQNPVIVKFIEILTDNDDEQISQKKIFKRIVAIDAIYKLRHNKYVSEINLAASAIKYTIA</sequence>
<gene>
    <name evidence="2" type="ORF">C2G38_2136773</name>
</gene>
<evidence type="ECO:0000313" key="2">
    <source>
        <dbReference type="EMBL" id="RIB29584.1"/>
    </source>
</evidence>
<evidence type="ECO:0000313" key="3">
    <source>
        <dbReference type="Proteomes" id="UP000266673"/>
    </source>
</evidence>
<dbReference type="Proteomes" id="UP000266673">
    <property type="component" value="Unassembled WGS sequence"/>
</dbReference>
<keyword evidence="3" id="KW-1185">Reference proteome</keyword>
<name>A0A397W4H9_9GLOM</name>